<dbReference type="RefSeq" id="WP_307258696.1">
    <property type="nucleotide sequence ID" value="NZ_JAUSUC010000062.1"/>
</dbReference>
<dbReference type="InterPro" id="IPR013525">
    <property type="entry name" value="ABC2_TM"/>
</dbReference>
<feature type="transmembrane region" description="Helical" evidence="5">
    <location>
        <begin position="16"/>
        <end position="35"/>
    </location>
</feature>
<keyword evidence="8" id="KW-1185">Reference proteome</keyword>
<gene>
    <name evidence="7" type="ORF">J2S13_003104</name>
</gene>
<evidence type="ECO:0000256" key="3">
    <source>
        <dbReference type="ARBA" id="ARBA00022989"/>
    </source>
</evidence>
<feature type="transmembrane region" description="Helical" evidence="5">
    <location>
        <begin position="208"/>
        <end position="228"/>
    </location>
</feature>
<evidence type="ECO:0000259" key="6">
    <source>
        <dbReference type="Pfam" id="PF12698"/>
    </source>
</evidence>
<evidence type="ECO:0000256" key="5">
    <source>
        <dbReference type="SAM" id="Phobius"/>
    </source>
</evidence>
<dbReference type="GO" id="GO:0016020">
    <property type="term" value="C:membrane"/>
    <property type="evidence" value="ECO:0007669"/>
    <property type="project" value="UniProtKB-SubCell"/>
</dbReference>
<evidence type="ECO:0000313" key="8">
    <source>
        <dbReference type="Proteomes" id="UP001237207"/>
    </source>
</evidence>
<keyword evidence="3 5" id="KW-1133">Transmembrane helix</keyword>
<feature type="domain" description="ABC-2 type transporter transmembrane" evidence="6">
    <location>
        <begin position="16"/>
        <end position="350"/>
    </location>
</feature>
<protein>
    <submittedName>
        <fullName evidence="7">ABC-2 type transport system permease protein</fullName>
    </submittedName>
</protein>
<feature type="transmembrane region" description="Helical" evidence="5">
    <location>
        <begin position="248"/>
        <end position="275"/>
    </location>
</feature>
<dbReference type="AlphaFoldDB" id="A0AAJ1WKD4"/>
<sequence length="379" mass="44004">MGIFFQTLTQTASRPFSFCIYFFPIIAVLVFSFLLDKQQEDLIIPISIVDEDKSELSKSFIQQMKKESRVFVLEDSRELAKKRLMKNEVDSVFLIKENFDKQLLNEERDETIELWSSSTSIATGVVKELLASKVTRLTTTIKASDRVVKIFERKFGRSEETQKLWEEAYQYTDQQWEPRPLMTIAVSTGKTTTKGTKKKEKHESTVPYVNLWGFFTMLSCFLSMEWFIKNQPLFAKIRSTYKGLAIYLWQRTAAIFFLHIIQAILMFAVFIYFGMIEKNNLLIVHMIFFILFCISSSLFIASINKNRGNYLFFGFFIVFMIGIIGDSFFSISDVSPKLKLFSSWMPQSLLNESLFPNGFILMTVGLLLAVWAVGRLQKR</sequence>
<evidence type="ECO:0000256" key="4">
    <source>
        <dbReference type="ARBA" id="ARBA00023136"/>
    </source>
</evidence>
<dbReference type="Gene3D" id="3.40.1710.10">
    <property type="entry name" value="abc type-2 transporter like domain"/>
    <property type="match status" value="1"/>
</dbReference>
<feature type="transmembrane region" description="Helical" evidence="5">
    <location>
        <begin position="354"/>
        <end position="374"/>
    </location>
</feature>
<dbReference type="EMBL" id="JAUSUC010000062">
    <property type="protein sequence ID" value="MDQ0216630.1"/>
    <property type="molecule type" value="Genomic_DNA"/>
</dbReference>
<comment type="subcellular location">
    <subcellularLocation>
        <location evidence="1">Membrane</location>
        <topology evidence="1">Multi-pass membrane protein</topology>
    </subcellularLocation>
</comment>
<feature type="transmembrane region" description="Helical" evidence="5">
    <location>
        <begin position="281"/>
        <end position="303"/>
    </location>
</feature>
<comment type="caution">
    <text evidence="7">The sequence shown here is derived from an EMBL/GenBank/DDBJ whole genome shotgun (WGS) entry which is preliminary data.</text>
</comment>
<keyword evidence="4 5" id="KW-0472">Membrane</keyword>
<feature type="transmembrane region" description="Helical" evidence="5">
    <location>
        <begin position="310"/>
        <end position="331"/>
    </location>
</feature>
<dbReference type="Proteomes" id="UP001237207">
    <property type="component" value="Unassembled WGS sequence"/>
</dbReference>
<accession>A0AAJ1WKD4</accession>
<evidence type="ECO:0000256" key="2">
    <source>
        <dbReference type="ARBA" id="ARBA00022692"/>
    </source>
</evidence>
<name>A0AAJ1WKD4_9BACI</name>
<reference evidence="7" key="1">
    <citation type="submission" date="2023-07" db="EMBL/GenBank/DDBJ databases">
        <title>Genomic Encyclopedia of Type Strains, Phase IV (KMG-IV): sequencing the most valuable type-strain genomes for metagenomic binning, comparative biology and taxonomic classification.</title>
        <authorList>
            <person name="Goeker M."/>
        </authorList>
    </citation>
    <scope>NUCLEOTIDE SEQUENCE</scope>
    <source>
        <strain evidence="7">DSM 23947</strain>
    </source>
</reference>
<organism evidence="7 8">
    <name type="scientific">Oikeobacillus pervagus</name>
    <dbReference type="NCBI Taxonomy" id="1325931"/>
    <lineage>
        <taxon>Bacteria</taxon>
        <taxon>Bacillati</taxon>
        <taxon>Bacillota</taxon>
        <taxon>Bacilli</taxon>
        <taxon>Bacillales</taxon>
        <taxon>Bacillaceae</taxon>
        <taxon>Oikeobacillus</taxon>
    </lineage>
</organism>
<evidence type="ECO:0000313" key="7">
    <source>
        <dbReference type="EMBL" id="MDQ0216630.1"/>
    </source>
</evidence>
<keyword evidence="2 5" id="KW-0812">Transmembrane</keyword>
<evidence type="ECO:0000256" key="1">
    <source>
        <dbReference type="ARBA" id="ARBA00004141"/>
    </source>
</evidence>
<dbReference type="Pfam" id="PF12698">
    <property type="entry name" value="ABC2_membrane_3"/>
    <property type="match status" value="1"/>
</dbReference>
<proteinExistence type="predicted"/>
<dbReference type="GO" id="GO:0140359">
    <property type="term" value="F:ABC-type transporter activity"/>
    <property type="evidence" value="ECO:0007669"/>
    <property type="project" value="InterPro"/>
</dbReference>